<feature type="region of interest" description="Disordered" evidence="1">
    <location>
        <begin position="1"/>
        <end position="75"/>
    </location>
</feature>
<keyword evidence="4" id="KW-1185">Reference proteome</keyword>
<dbReference type="Gene3D" id="3.60.10.10">
    <property type="entry name" value="Endonuclease/exonuclease/phosphatase"/>
    <property type="match status" value="1"/>
</dbReference>
<comment type="caution">
    <text evidence="3">The sequence shown here is derived from an EMBL/GenBank/DDBJ whole genome shotgun (WGS) entry which is preliminary data.</text>
</comment>
<feature type="compositionally biased region" description="Polar residues" evidence="1">
    <location>
        <begin position="715"/>
        <end position="727"/>
    </location>
</feature>
<evidence type="ECO:0000313" key="3">
    <source>
        <dbReference type="EMBL" id="KAK1604371.1"/>
    </source>
</evidence>
<reference evidence="3" key="1">
    <citation type="submission" date="2023-07" db="EMBL/GenBank/DDBJ databases">
        <title>A chromosome-level genome assembly of Lolium multiflorum.</title>
        <authorList>
            <person name="Chen Y."/>
            <person name="Copetti D."/>
            <person name="Kolliker R."/>
            <person name="Studer B."/>
        </authorList>
    </citation>
    <scope>NUCLEOTIDE SEQUENCE</scope>
    <source>
        <strain evidence="3">02402/16</strain>
        <tissue evidence="3">Leaf</tissue>
    </source>
</reference>
<feature type="region of interest" description="Disordered" evidence="1">
    <location>
        <begin position="161"/>
        <end position="239"/>
    </location>
</feature>
<dbReference type="SUPFAM" id="SSF56219">
    <property type="entry name" value="DNase I-like"/>
    <property type="match status" value="1"/>
</dbReference>
<accession>A0AAD8VGM2</accession>
<evidence type="ECO:0000313" key="4">
    <source>
        <dbReference type="Proteomes" id="UP001231189"/>
    </source>
</evidence>
<dbReference type="PANTHER" id="PTHR33116:SF87">
    <property type="entry name" value="OS01G0158850 PROTEIN"/>
    <property type="match status" value="1"/>
</dbReference>
<dbReference type="Pfam" id="PF03372">
    <property type="entry name" value="Exo_endo_phos"/>
    <property type="match status" value="1"/>
</dbReference>
<evidence type="ECO:0000259" key="2">
    <source>
        <dbReference type="PROSITE" id="PS50878"/>
    </source>
</evidence>
<dbReference type="Pfam" id="PF13966">
    <property type="entry name" value="zf-RVT"/>
    <property type="match status" value="1"/>
</dbReference>
<feature type="compositionally biased region" description="Low complexity" evidence="1">
    <location>
        <begin position="47"/>
        <end position="75"/>
    </location>
</feature>
<dbReference type="Proteomes" id="UP001231189">
    <property type="component" value="Unassembled WGS sequence"/>
</dbReference>
<feature type="compositionally biased region" description="Pro residues" evidence="1">
    <location>
        <begin position="34"/>
        <end position="46"/>
    </location>
</feature>
<dbReference type="GO" id="GO:0003824">
    <property type="term" value="F:catalytic activity"/>
    <property type="evidence" value="ECO:0007669"/>
    <property type="project" value="InterPro"/>
</dbReference>
<dbReference type="InterPro" id="IPR036691">
    <property type="entry name" value="Endo/exonu/phosph_ase_sf"/>
</dbReference>
<organism evidence="3 4">
    <name type="scientific">Lolium multiflorum</name>
    <name type="common">Italian ryegrass</name>
    <name type="synonym">Lolium perenne subsp. multiflorum</name>
    <dbReference type="NCBI Taxonomy" id="4521"/>
    <lineage>
        <taxon>Eukaryota</taxon>
        <taxon>Viridiplantae</taxon>
        <taxon>Streptophyta</taxon>
        <taxon>Embryophyta</taxon>
        <taxon>Tracheophyta</taxon>
        <taxon>Spermatophyta</taxon>
        <taxon>Magnoliopsida</taxon>
        <taxon>Liliopsida</taxon>
        <taxon>Poales</taxon>
        <taxon>Poaceae</taxon>
        <taxon>BOP clade</taxon>
        <taxon>Pooideae</taxon>
        <taxon>Poodae</taxon>
        <taxon>Poeae</taxon>
        <taxon>Poeae Chloroplast Group 2 (Poeae type)</taxon>
        <taxon>Loliodinae</taxon>
        <taxon>Loliinae</taxon>
        <taxon>Lolium</taxon>
    </lineage>
</organism>
<evidence type="ECO:0000256" key="1">
    <source>
        <dbReference type="SAM" id="MobiDB-lite"/>
    </source>
</evidence>
<dbReference type="InterPro" id="IPR000477">
    <property type="entry name" value="RT_dom"/>
</dbReference>
<sequence>MTVGAPLSRDAVRRDGASLLSNGAPRRSPVSGHLPPPPPTLPPGLPPTLVALSATTSRRSVSGSASAMAAPPRALRPPACGGWAPHRLRSVVVRSSPLDEPSRKKSEAICASLSAWRRATSSPIRASSSAPVGILRAPSTAGAPTRQGPRKSVRFILPAPSSDRALGAHQRGSNRQDASSSTRLSARQDPADTASEDGWTLVMSRRARREARRVAGPLNGSLRRLDSPTRGTVRPAPPSTKAVARVCHRCSSPHHLVASCSRPRCRRPQPRPRPSSRPRLKSAPRPPPTVMSFLGHPSTREEEDTCFIATSYDLDRERLDWESTAIVAWVIAAPSGMDRSDVEDVFRRKFRLRASELMVSAHFPEQFLVKFSSVEIREEVMRTERCNFKMDGLDVHFRPWRAVSHAYNADLHFRVHVVVDGLPPFAWRPEVVDQLVGRKCAVQRLDDGFTTMEDTSSFGLWAWTPSPHRIPKVLWCTLVNKGEGGLSSKVRIEEDRPDQWKRGVSFRVLLHVDCVEDYTAAPILDGGEPISSFKPTVHSLPRCHLGTIDGRPVDVGSGSILPAPIPALGELGPAFNQLPRKTSSAYVALAPGRMIDAAAQTPPPGGRRRRRSKGTSPRVLTPLLFPLPPRQVCRTSSWQREGRSYGHGADGSTGRRDGYRRHFVKKHGAAAEPLVRPKLPSIITCDTDGKDWSSTLKELPPAFARGFSRLASPPQVLQQPSHPSSWTDDGLDNAATPPFSPPRQASPSPTLSPVVVPDSWEDAEDVLPQASDAPVFEVGAPAGSGNLFAPPQVPLLPCPTPAPPRRKQPEVQPSSELRRNARLSNKPKMHALDKAVQVLNTKMGVSDAGFPLMDARKAYIDKFKRPLPDTAIEALAKLFKLNIRSMAEADESLIAMGGPGGCEAEALDCCYPAFFIFTMIGPDISIADWNTRGLNDQARKDTVHAFLADTRCHIACIQETKLDHIDQQTASYIGGFRLRSFAHRPAIGTRGGILLLWDEDHVEVSNVHLGTFLISANISIRACGTTFKLTTVYGPTDHAEKEAFLNETIAAKPSDDSKWLIIGDFNLIYKAEDKNNSNLNFRLMGLFRRALTTCQLKELKLQNRKFTWSNERQSPTLVRLDRAFCNTAWDLMFENHVLFALSSSLSDHCPLLLSNQSGPRKSPVFRFESFWIKMPGFMEVVKQAWSAPSSHTQPTHIISHKLKTTAQGLRSWSKSLFSDSKLQLLMALDVILQLDVAQESRALSEDECWLRANLKRRVKGLAALERSRKRQASRIRYLRDGDANIKFFHLRVNARKRKNHIARLKHNSGWAVSHEDKAGLIFDHFSRSLGRPPPHSLDFNWEVLDPPNHSLEDLGLPFSEDEVKAALEDMPADKAPGPDGFSIAFFQSCWDVVKNDLMAVINAFSELSASSFHIVNTANVVLLPKKDGAEAISDFRPISLIHAVPKIIAKAMARRLSPKMNDIVSRSQSAFIKTRTIHDNFMYVGNTARRLHRTRTPSLLIKLDIVKAFDTVRWDYMLDLLQRLGFPQRWRALLVTLFSTASSRIILNGIPRKDILHGRGLRQGDPLSPLLFDIAIDPLQRLLDKATESGVLSALPGGFQGPRVSLYADDAAIFLSPTRHDVEGLANILQSFGEVSGLVTNVTKSSIAPIQCASLNLEEVLTDFPAATTPFPIKYLGLPLSLGRLRRVDLQPYIDKAVSRLNPWKGKFLNRAGCTALVKSVLSSMPIFLLTALKADKGILKAFAKISRGMLWACKEVVSGGKCKVNWQKVCRPKELGGLGVLDMEKFSRALRLRWLWYEWTAPEKPWVGTETPNDASDRDLFNAATRVTIGNGTKASFWSSSWLHGAPPNDLAPLIFKVSRRKNRTVQDALTDYNWISDIAVEAFTVDHLDQYVRLWVLLTDVQLHPDREDSITWSLTPNGCYSASSAYKVQFLASLPCQFGHIVWKTWAPPKCRFFAWLAVQNRLWTADRLAKRGWPHHPTCQLCRNSPETARHLLFECRFSRRIWTAAASWLSCPDLLSSIGVGRPKVLDYWLAASKTTTSSPKGLRSAITLIAWEIWKERNERVFNNKSSLPAVVMHRIREEGKDWILAGASHLADLLG</sequence>
<dbReference type="InterPro" id="IPR005135">
    <property type="entry name" value="Endo/exonuclease/phosphatase"/>
</dbReference>
<name>A0AAD8VGM2_LOLMU</name>
<dbReference type="EMBL" id="JAUUTY010000007">
    <property type="protein sequence ID" value="KAK1604371.1"/>
    <property type="molecule type" value="Genomic_DNA"/>
</dbReference>
<protein>
    <recommendedName>
        <fullName evidence="2">Reverse transcriptase domain-containing protein</fullName>
    </recommendedName>
</protein>
<dbReference type="InterPro" id="IPR026960">
    <property type="entry name" value="RVT-Znf"/>
</dbReference>
<feature type="compositionally biased region" description="Polar residues" evidence="1">
    <location>
        <begin position="171"/>
        <end position="185"/>
    </location>
</feature>
<feature type="region of interest" description="Disordered" evidence="1">
    <location>
        <begin position="713"/>
        <end position="756"/>
    </location>
</feature>
<feature type="compositionally biased region" description="Low complexity" evidence="1">
    <location>
        <begin position="746"/>
        <end position="756"/>
    </location>
</feature>
<feature type="region of interest" description="Disordered" evidence="1">
    <location>
        <begin position="635"/>
        <end position="657"/>
    </location>
</feature>
<feature type="region of interest" description="Disordered" evidence="1">
    <location>
        <begin position="258"/>
        <end position="296"/>
    </location>
</feature>
<dbReference type="CDD" id="cd01650">
    <property type="entry name" value="RT_nLTR_like"/>
    <property type="match status" value="1"/>
</dbReference>
<proteinExistence type="predicted"/>
<dbReference type="PROSITE" id="PS50878">
    <property type="entry name" value="RT_POL"/>
    <property type="match status" value="1"/>
</dbReference>
<feature type="region of interest" description="Disordered" evidence="1">
    <location>
        <begin position="596"/>
        <end position="620"/>
    </location>
</feature>
<feature type="compositionally biased region" description="Basic residues" evidence="1">
    <location>
        <begin position="263"/>
        <end position="282"/>
    </location>
</feature>
<feature type="domain" description="Reverse transcriptase" evidence="2">
    <location>
        <begin position="1404"/>
        <end position="1680"/>
    </location>
</feature>
<dbReference type="Pfam" id="PF00078">
    <property type="entry name" value="RVT_1"/>
    <property type="match status" value="1"/>
</dbReference>
<gene>
    <name evidence="3" type="ORF">QYE76_028044</name>
</gene>
<dbReference type="PANTHER" id="PTHR33116">
    <property type="entry name" value="REVERSE TRANSCRIPTASE ZINC-BINDING DOMAIN-CONTAINING PROTEIN-RELATED-RELATED"/>
    <property type="match status" value="1"/>
</dbReference>